<dbReference type="Proteomes" id="UP000241167">
    <property type="component" value="Unassembled WGS sequence"/>
</dbReference>
<feature type="compositionally biased region" description="Basic and acidic residues" evidence="5">
    <location>
        <begin position="1515"/>
        <end position="1524"/>
    </location>
</feature>
<gene>
    <name evidence="7" type="ORF">C7I55_11135</name>
</gene>
<keyword evidence="8" id="KW-1185">Reference proteome</keyword>
<dbReference type="GO" id="GO:0008745">
    <property type="term" value="F:N-acetylmuramoyl-L-alanine amidase activity"/>
    <property type="evidence" value="ECO:0007669"/>
    <property type="project" value="UniProtKB-EC"/>
</dbReference>
<dbReference type="SMART" id="SM00644">
    <property type="entry name" value="Ami_2"/>
    <property type="match status" value="1"/>
</dbReference>
<evidence type="ECO:0000259" key="6">
    <source>
        <dbReference type="SMART" id="SM00644"/>
    </source>
</evidence>
<feature type="compositionally biased region" description="Low complexity" evidence="5">
    <location>
        <begin position="204"/>
        <end position="230"/>
    </location>
</feature>
<dbReference type="GO" id="GO:0009254">
    <property type="term" value="P:peptidoglycan turnover"/>
    <property type="evidence" value="ECO:0007669"/>
    <property type="project" value="TreeGrafter"/>
</dbReference>
<comment type="catalytic activity">
    <reaction evidence="1">
        <text>Hydrolyzes the link between N-acetylmuramoyl residues and L-amino acid residues in certain cell-wall glycopeptides.</text>
        <dbReference type="EC" id="3.5.1.28"/>
    </reaction>
</comment>
<evidence type="ECO:0000256" key="3">
    <source>
        <dbReference type="ARBA" id="ARBA00022801"/>
    </source>
</evidence>
<comment type="caution">
    <text evidence="7">The sequence shown here is derived from an EMBL/GenBank/DDBJ whole genome shotgun (WGS) entry which is preliminary data.</text>
</comment>
<keyword evidence="4" id="KW-0961">Cell wall biogenesis/degradation</keyword>
<evidence type="ECO:0000256" key="2">
    <source>
        <dbReference type="ARBA" id="ARBA00011901"/>
    </source>
</evidence>
<evidence type="ECO:0000313" key="7">
    <source>
        <dbReference type="EMBL" id="PSJ40832.1"/>
    </source>
</evidence>
<dbReference type="InterPro" id="IPR051206">
    <property type="entry name" value="NAMLAA_amidase_2"/>
</dbReference>
<dbReference type="GO" id="GO:0071555">
    <property type="term" value="P:cell wall organization"/>
    <property type="evidence" value="ECO:0007669"/>
    <property type="project" value="UniProtKB-KW"/>
</dbReference>
<feature type="region of interest" description="Disordered" evidence="5">
    <location>
        <begin position="198"/>
        <end position="281"/>
    </location>
</feature>
<dbReference type="Pfam" id="PF01510">
    <property type="entry name" value="Amidase_2"/>
    <property type="match status" value="1"/>
</dbReference>
<dbReference type="GO" id="GO:0009253">
    <property type="term" value="P:peptidoglycan catabolic process"/>
    <property type="evidence" value="ECO:0007669"/>
    <property type="project" value="InterPro"/>
</dbReference>
<dbReference type="PANTHER" id="PTHR30417">
    <property type="entry name" value="N-ACETYLMURAMOYL-L-ALANINE AMIDASE AMID"/>
    <property type="match status" value="1"/>
</dbReference>
<dbReference type="Pfam" id="PF12385">
    <property type="entry name" value="Peptidase_C70"/>
    <property type="match status" value="2"/>
</dbReference>
<feature type="region of interest" description="Disordered" evidence="5">
    <location>
        <begin position="1515"/>
        <end position="1541"/>
    </location>
</feature>
<accession>A0A2P7QS94</accession>
<proteinExistence type="predicted"/>
<dbReference type="InterPro" id="IPR036505">
    <property type="entry name" value="Amidase/PGRP_sf"/>
</dbReference>
<dbReference type="EMBL" id="PXYI01000003">
    <property type="protein sequence ID" value="PSJ40832.1"/>
    <property type="molecule type" value="Genomic_DNA"/>
</dbReference>
<dbReference type="PANTHER" id="PTHR30417:SF1">
    <property type="entry name" value="N-ACETYLMURAMOYL-L-ALANINE AMIDASE AMID"/>
    <property type="match status" value="1"/>
</dbReference>
<sequence length="1541" mass="161218">MMARISSLPAQANSNAVRSMHGGAQSPIPPALRANPFPTRGRPMVAQLRPTRLDVTDRFPMLGFTIRTDSPPRAAEVVLATDPALFTSREGRSPATFYSSREHGLLSVSRGEAVYVVPPDVLARFVNASQLWFGLATATPPAASDWTVDVLPTASSPYVSLSGLSDRSLRRVRMYPARRGGDSYGGANAVLEWAGDRAQPGMRPAQQPGQAGRSAPPAPAAADSAPAPADVQYDDGFGPLPPLSSKSPAAAPPSQAGASVPAAQSYSRGLEVDPESMGIEGPAYSEEEVPAAAAAGTLALNAADYSGTSRIAPSPAFNPGRAGQSVDRIVIHITDANTTGSTVSHFTRPKANSSAHYLVAQNGEVIQFVAEADTAWHAMGANRRSIGIEHVAVKQGGATYGSVTLAHLPPSDAEYQASAALVADLCRRYALVPDRQTIIGHSEAHPGTSHTACPNGAWDWDRYMQLVAACYAASLPVPASGQGLGFREPRLRAVSLDAGTISVSSTQQPITAPPVDTVSQLRSIAIQAMLAANPVMMPFVLMARAAAEAGGLAIGIGPSVGAGLLGGAGLGCGLIFAPGNVMGVYGQFEVTAGWIASIGLNLQVTILRGGVSAFSGVSYAAGISGGEGITGGAAALFDGNRAFQGVTLQVGVGAGLSPVDVFTSVQHAVAGQLGFAMAALDPAAAAALDAGGDTVEIKYRAFIPSPIIKGPASDYDPGRIGLPSLIGGEDFGGDGRGFSYDRGSSRAEITATLTLDAAGGISNLRTVNRHWGESTAYDSSYTYHVEGKPDWWLDKQAGLTPSRRSTLQVSDDNLRIYQGAGTTQRSILAMTSNSAVVTIRMAGALPLVWPSPDIDADVSIYLKRGANGVEVMVVGDHDGFPAHELYVNGRQIYTYDPVAAGNSPDSLVAPTDREISTSWIAVPSRAGAAAQGLAAAGTARPAARGLDADDWSINWDEVYLVPQPTNMSCWATAAAMIDGWKRRQSVSIDSIAEFDNLSVENGLPPSSAARFAQAIGFRVHPNACYTPDGFRAIIEANGPVWVAAKVPFLHAIVVTGMYRENGQHYVRITDPWDRVVDPAGRRGNANPTHVTGSQYIMPYEAFALEFEAAGDTDFAQLLHTGGTHGHTINRGNAAAAGYAQGLSERSEWTRADRYRSGASVRALEADDWTINWDDVEQIAQPTGKGCWATAAAMVTGWRDRQSVDPTLIARFTGFDSSLTGGLAPEDKRRFADAVGLVIHPNACYTPEGFCQILEANGPIWVTAKVPGVHAIVATGMYRENGQFYVRITDPWDRVVGTPGAPGPHGAGHSTGSRYIMTYDAFAAEFEAAGDIDRIQLLHSGGTFGHVPNRGSAASAGYAQGLDAGRNGHAGGDDRLGFGTMLTRSVEDKVGVRYDLPALSGIVHPANALAGGAGSPVIGQRVVVDDWPYIAGPSGTTKAGIAIDWQYEGAGVGNITLSPVEPQMLDGWTATIRADIEPGNPDPNRTVLVVRITTTFSRPGDENQVAVSTVTLAGDRRPLVQHEDAPPAGAPAEAQARRPAFV</sequence>
<feature type="compositionally biased region" description="Low complexity" evidence="5">
    <location>
        <begin position="1525"/>
        <end position="1541"/>
    </location>
</feature>
<evidence type="ECO:0000256" key="1">
    <source>
        <dbReference type="ARBA" id="ARBA00001561"/>
    </source>
</evidence>
<reference evidence="7 8" key="1">
    <citation type="submission" date="2018-03" db="EMBL/GenBank/DDBJ databases">
        <title>The draft genome of Sphingosinicella sp. GL-C-18.</title>
        <authorList>
            <person name="Liu L."/>
            <person name="Li L."/>
            <person name="Liang L."/>
            <person name="Zhang X."/>
            <person name="Wang T."/>
        </authorList>
    </citation>
    <scope>NUCLEOTIDE SEQUENCE [LARGE SCALE GENOMIC DNA]</scope>
    <source>
        <strain evidence="7 8">GL-C-18</strain>
    </source>
</reference>
<dbReference type="CDD" id="cd06583">
    <property type="entry name" value="PGRP"/>
    <property type="match status" value="1"/>
</dbReference>
<evidence type="ECO:0000256" key="4">
    <source>
        <dbReference type="ARBA" id="ARBA00023316"/>
    </source>
</evidence>
<dbReference type="InterPro" id="IPR022118">
    <property type="entry name" value="Peptidase_C70_AvrRpt2"/>
</dbReference>
<feature type="compositionally biased region" description="Low complexity" evidence="5">
    <location>
        <begin position="243"/>
        <end position="265"/>
    </location>
</feature>
<protein>
    <recommendedName>
        <fullName evidence="2">N-acetylmuramoyl-L-alanine amidase</fullName>
        <ecNumber evidence="2">3.5.1.28</ecNumber>
    </recommendedName>
</protein>
<keyword evidence="3" id="KW-0378">Hydrolase</keyword>
<dbReference type="SUPFAM" id="SSF55846">
    <property type="entry name" value="N-acetylmuramoyl-L-alanine amidase-like"/>
    <property type="match status" value="1"/>
</dbReference>
<evidence type="ECO:0000256" key="5">
    <source>
        <dbReference type="SAM" id="MobiDB-lite"/>
    </source>
</evidence>
<dbReference type="EC" id="3.5.1.28" evidence="2"/>
<feature type="region of interest" description="Disordered" evidence="5">
    <location>
        <begin position="17"/>
        <end position="43"/>
    </location>
</feature>
<name>A0A2P7QS94_9SPHN</name>
<dbReference type="InterPro" id="IPR002502">
    <property type="entry name" value="Amidase_domain"/>
</dbReference>
<organism evidence="7 8">
    <name type="scientific">Allosphingosinicella deserti</name>
    <dbReference type="NCBI Taxonomy" id="2116704"/>
    <lineage>
        <taxon>Bacteria</taxon>
        <taxon>Pseudomonadati</taxon>
        <taxon>Pseudomonadota</taxon>
        <taxon>Alphaproteobacteria</taxon>
        <taxon>Sphingomonadales</taxon>
        <taxon>Sphingomonadaceae</taxon>
        <taxon>Allosphingosinicella</taxon>
    </lineage>
</organism>
<evidence type="ECO:0000313" key="8">
    <source>
        <dbReference type="Proteomes" id="UP000241167"/>
    </source>
</evidence>
<feature type="domain" description="N-acetylmuramoyl-L-alanine amidase" evidence="6">
    <location>
        <begin position="314"/>
        <end position="463"/>
    </location>
</feature>
<dbReference type="Gene3D" id="3.40.80.10">
    <property type="entry name" value="Peptidoglycan recognition protein-like"/>
    <property type="match status" value="1"/>
</dbReference>